<dbReference type="Gene3D" id="3.40.50.2000">
    <property type="entry name" value="Glycogen Phosphorylase B"/>
    <property type="match status" value="2"/>
</dbReference>
<reference evidence="4" key="1">
    <citation type="journal article" date="2013" name="Proc. Natl. Acad. Sci. U.S.A.">
        <title>Improving the coverage of the cyanobacterial phylum using diversity-driven genome sequencing.</title>
        <authorList>
            <person name="Shih P.M."/>
            <person name="Wu D."/>
            <person name="Latifi A."/>
            <person name="Axen S.D."/>
            <person name="Fewer D.P."/>
            <person name="Talla E."/>
            <person name="Calteau A."/>
            <person name="Cai F."/>
            <person name="Tandeau de Marsac N."/>
            <person name="Rippka R."/>
            <person name="Herdman M."/>
            <person name="Sivonen K."/>
            <person name="Coursin T."/>
            <person name="Laurent T."/>
            <person name="Goodwin L."/>
            <person name="Nolan M."/>
            <person name="Davenport K.W."/>
            <person name="Han C.S."/>
            <person name="Rubin E.M."/>
            <person name="Eisen J.A."/>
            <person name="Woyke T."/>
            <person name="Gugger M."/>
            <person name="Kerfeld C.A."/>
        </authorList>
    </citation>
    <scope>NUCLEOTIDE SEQUENCE [LARGE SCALE GENOMIC DNA]</scope>
    <source>
        <strain evidence="4">ATCC 29371 / PCC 7437</strain>
    </source>
</reference>
<evidence type="ECO:0000259" key="2">
    <source>
        <dbReference type="Pfam" id="PF13439"/>
    </source>
</evidence>
<dbReference type="eggNOG" id="COG0438">
    <property type="taxonomic scope" value="Bacteria"/>
</dbReference>
<proteinExistence type="predicted"/>
<dbReference type="InterPro" id="IPR028098">
    <property type="entry name" value="Glyco_trans_4-like_N"/>
</dbReference>
<dbReference type="Pfam" id="PF13439">
    <property type="entry name" value="Glyco_transf_4"/>
    <property type="match status" value="1"/>
</dbReference>
<keyword evidence="4" id="KW-1185">Reference proteome</keyword>
<gene>
    <name evidence="3" type="ordered locus">Sta7437_2609</name>
</gene>
<dbReference type="CDD" id="cd03801">
    <property type="entry name" value="GT4_PimA-like"/>
    <property type="match status" value="1"/>
</dbReference>
<dbReference type="GO" id="GO:0016757">
    <property type="term" value="F:glycosyltransferase activity"/>
    <property type="evidence" value="ECO:0007669"/>
    <property type="project" value="InterPro"/>
</dbReference>
<organism evidence="3 4">
    <name type="scientific">Stanieria cyanosphaera (strain ATCC 29371 / PCC 7437)</name>
    <dbReference type="NCBI Taxonomy" id="111780"/>
    <lineage>
        <taxon>Bacteria</taxon>
        <taxon>Bacillati</taxon>
        <taxon>Cyanobacteriota</taxon>
        <taxon>Cyanophyceae</taxon>
        <taxon>Pleurocapsales</taxon>
        <taxon>Dermocarpellaceae</taxon>
        <taxon>Stanieria</taxon>
    </lineage>
</organism>
<evidence type="ECO:0000313" key="4">
    <source>
        <dbReference type="Proteomes" id="UP000010473"/>
    </source>
</evidence>
<keyword evidence="3" id="KW-0808">Transferase</keyword>
<protein>
    <submittedName>
        <fullName evidence="3">Glycosyl transferase group 1</fullName>
    </submittedName>
</protein>
<name>K9XU65_STAC7</name>
<dbReference type="KEGG" id="scs:Sta7437_2609"/>
<dbReference type="OrthoDB" id="5416057at2"/>
<dbReference type="PANTHER" id="PTHR12526">
    <property type="entry name" value="GLYCOSYLTRANSFERASE"/>
    <property type="match status" value="1"/>
</dbReference>
<dbReference type="InterPro" id="IPR001296">
    <property type="entry name" value="Glyco_trans_1"/>
</dbReference>
<dbReference type="EMBL" id="CP003653">
    <property type="protein sequence ID" value="AFZ36140.1"/>
    <property type="molecule type" value="Genomic_DNA"/>
</dbReference>
<dbReference type="Proteomes" id="UP000010473">
    <property type="component" value="Chromosome"/>
</dbReference>
<sequence>MKIAFISYEYPPDTACGGIATYVRQAVSMLSNKGHYIEVFSGSFNENKIQKDNQVIIHRIKASKRQEFTKQVGTIFAQRYQQIKFDVLEAPEIGAEAAEAIKLVPEIPLVVKLHTPSYVLQELFYTPPSFQMKLRRYFGALRRGNIPKPFHNYSYNPDNDLERIYTLKADEITAPSLAIANKLNIDWQVDKQKVIHLPNPYIPSQKLLDIPIKTQTNIITFIGRLEIRKGILDLAKAIPLILNKEPKTKFRFVGSSLPSPNPKLDMHQYLEKKLKLFLPSLEFIGNLPLEKIPSILAETDICVFPSIWENFPYVCLEAMSAGRGIVGSSAGGMAELLDGGKVGKLVPPKSPKSIAKAVIELLQNPEERMKLGEAARQRVLSQYNLERIGALQEASYLRAIEKRQALGARNIAELPQPIYIQT</sequence>
<evidence type="ECO:0000259" key="1">
    <source>
        <dbReference type="Pfam" id="PF00534"/>
    </source>
</evidence>
<dbReference type="STRING" id="111780.Sta7437_2609"/>
<dbReference type="SUPFAM" id="SSF53756">
    <property type="entry name" value="UDP-Glycosyltransferase/glycogen phosphorylase"/>
    <property type="match status" value="1"/>
</dbReference>
<evidence type="ECO:0000313" key="3">
    <source>
        <dbReference type="EMBL" id="AFZ36140.1"/>
    </source>
</evidence>
<feature type="domain" description="Glycosyltransferase subfamily 4-like N-terminal" evidence="2">
    <location>
        <begin position="17"/>
        <end position="200"/>
    </location>
</feature>
<dbReference type="Pfam" id="PF00534">
    <property type="entry name" value="Glycos_transf_1"/>
    <property type="match status" value="1"/>
</dbReference>
<feature type="domain" description="Glycosyl transferase family 1" evidence="1">
    <location>
        <begin position="211"/>
        <end position="378"/>
    </location>
</feature>
<dbReference type="HOGENOM" id="CLU_009583_2_3_3"/>
<dbReference type="AlphaFoldDB" id="K9XU65"/>
<accession>K9XU65</accession>